<dbReference type="Proteomes" id="UP000305674">
    <property type="component" value="Unassembled WGS sequence"/>
</dbReference>
<evidence type="ECO:0000313" key="6">
    <source>
        <dbReference type="EMBL" id="TKB49071.1"/>
    </source>
</evidence>
<dbReference type="PANTHER" id="PTHR42747:SF4">
    <property type="entry name" value="BLR1330 PROTEIN"/>
    <property type="match status" value="1"/>
</dbReference>
<dbReference type="PANTHER" id="PTHR42747">
    <property type="entry name" value="NITRONATE MONOOXYGENASE-RELATED"/>
    <property type="match status" value="1"/>
</dbReference>
<dbReference type="OrthoDB" id="9778912at2"/>
<keyword evidence="4" id="KW-0560">Oxidoreductase</keyword>
<dbReference type="GO" id="GO:0018580">
    <property type="term" value="F:nitronate monooxygenase activity"/>
    <property type="evidence" value="ECO:0007669"/>
    <property type="project" value="InterPro"/>
</dbReference>
<keyword evidence="7" id="KW-1185">Reference proteome</keyword>
<comment type="caution">
    <text evidence="6">The sequence shown here is derived from an EMBL/GenBank/DDBJ whole genome shotgun (WGS) entry which is preliminary data.</text>
</comment>
<comment type="similarity">
    <text evidence="1">Belongs to the nitronate monooxygenase family. NMO class I subfamily.</text>
</comment>
<dbReference type="AlphaFoldDB" id="A0A4U1BGD5"/>
<gene>
    <name evidence="6" type="ORF">FCL40_10550</name>
</gene>
<accession>A0A4U1BGD5</accession>
<protein>
    <submittedName>
        <fullName evidence="6">Nitronate monooxygenase</fullName>
    </submittedName>
</protein>
<organism evidence="6 7">
    <name type="scientific">Ferrimonas sediminicola</name>
    <dbReference type="NCBI Taxonomy" id="2569538"/>
    <lineage>
        <taxon>Bacteria</taxon>
        <taxon>Pseudomonadati</taxon>
        <taxon>Pseudomonadota</taxon>
        <taxon>Gammaproteobacteria</taxon>
        <taxon>Alteromonadales</taxon>
        <taxon>Ferrimonadaceae</taxon>
        <taxon>Ferrimonas</taxon>
    </lineage>
</organism>
<dbReference type="EMBL" id="SWCI01000005">
    <property type="protein sequence ID" value="TKB49071.1"/>
    <property type="molecule type" value="Genomic_DNA"/>
</dbReference>
<dbReference type="Gene3D" id="3.20.20.70">
    <property type="entry name" value="Aldolase class I"/>
    <property type="match status" value="1"/>
</dbReference>
<sequence>MSLPSLLQKTLQLPAVAAPMFLASGPDLVIETCKSGVVGSFPALNQRTSEGFEQWLITINEALAKHGYGAGARVAPYAVNLIVHASNPRLEADLQLCIKHKVPIVITSLGAVPELVERVHEYGGLVFHDVTTVRHARKAAATGVDGLILVAAGAGGHAGTLSPFALLAEVRQLFQGTLLLAGAISSGQDIAAAQQMGADLAYMGSRFINTQESTADPGHKKMIQCASAADILYTPNISGVAANFLKESIVNAGLNPDELAPKAGIDFGQELTPGEKQGGAWSKIWSAGQGVGAIKDIPTVANLVQQLKVEYKDAVLAHHELAKPYLK</sequence>
<keyword evidence="2" id="KW-0285">Flavoprotein</keyword>
<dbReference type="CDD" id="cd04730">
    <property type="entry name" value="NPD_like"/>
    <property type="match status" value="1"/>
</dbReference>
<evidence type="ECO:0000256" key="1">
    <source>
        <dbReference type="ARBA" id="ARBA00009881"/>
    </source>
</evidence>
<evidence type="ECO:0000256" key="5">
    <source>
        <dbReference type="ARBA" id="ARBA00023033"/>
    </source>
</evidence>
<keyword evidence="3" id="KW-0288">FMN</keyword>
<keyword evidence="5 6" id="KW-0503">Monooxygenase</keyword>
<name>A0A4U1BGD5_9GAMM</name>
<evidence type="ECO:0000256" key="2">
    <source>
        <dbReference type="ARBA" id="ARBA00022630"/>
    </source>
</evidence>
<dbReference type="Pfam" id="PF03060">
    <property type="entry name" value="NMO"/>
    <property type="match status" value="1"/>
</dbReference>
<evidence type="ECO:0000256" key="3">
    <source>
        <dbReference type="ARBA" id="ARBA00022643"/>
    </source>
</evidence>
<dbReference type="FunFam" id="3.20.20.70:FF:000210">
    <property type="entry name" value="2-nitropropane dioxygenase"/>
    <property type="match status" value="1"/>
</dbReference>
<reference evidence="6 7" key="1">
    <citation type="submission" date="2019-04" db="EMBL/GenBank/DDBJ databases">
        <authorList>
            <person name="Hwang J.C."/>
        </authorList>
    </citation>
    <scope>NUCLEOTIDE SEQUENCE [LARGE SCALE GENOMIC DNA]</scope>
    <source>
        <strain evidence="6 7">IMCC35001</strain>
    </source>
</reference>
<proteinExistence type="inferred from homology"/>
<evidence type="ECO:0000313" key="7">
    <source>
        <dbReference type="Proteomes" id="UP000305674"/>
    </source>
</evidence>
<dbReference type="InterPro" id="IPR013785">
    <property type="entry name" value="Aldolase_TIM"/>
</dbReference>
<evidence type="ECO:0000256" key="4">
    <source>
        <dbReference type="ARBA" id="ARBA00023002"/>
    </source>
</evidence>
<dbReference type="SUPFAM" id="SSF51412">
    <property type="entry name" value="Inosine monophosphate dehydrogenase (IMPDH)"/>
    <property type="match status" value="1"/>
</dbReference>
<dbReference type="RefSeq" id="WP_136853263.1">
    <property type="nucleotide sequence ID" value="NZ_SWCI01000005.1"/>
</dbReference>
<dbReference type="InterPro" id="IPR004136">
    <property type="entry name" value="NMO"/>
</dbReference>